<proteinExistence type="predicted"/>
<feature type="compositionally biased region" description="Polar residues" evidence="5">
    <location>
        <begin position="1"/>
        <end position="27"/>
    </location>
</feature>
<protein>
    <recommendedName>
        <fullName evidence="6">RING-type domain-containing protein</fullName>
    </recommendedName>
</protein>
<dbReference type="Proteomes" id="UP000008177">
    <property type="component" value="Unplaced contigs"/>
</dbReference>
<evidence type="ECO:0000259" key="6">
    <source>
        <dbReference type="PROSITE" id="PS50089"/>
    </source>
</evidence>
<accession>G2XTA2</accession>
<reference evidence="8" key="1">
    <citation type="journal article" date="2011" name="PLoS Genet.">
        <title>Genomic analysis of the necrotrophic fungal pathogens Sclerotinia sclerotiorum and Botrytis cinerea.</title>
        <authorList>
            <person name="Amselem J."/>
            <person name="Cuomo C.A."/>
            <person name="van Kan J.A."/>
            <person name="Viaud M."/>
            <person name="Benito E.P."/>
            <person name="Couloux A."/>
            <person name="Coutinho P.M."/>
            <person name="de Vries R.P."/>
            <person name="Dyer P.S."/>
            <person name="Fillinger S."/>
            <person name="Fournier E."/>
            <person name="Gout L."/>
            <person name="Hahn M."/>
            <person name="Kohn L."/>
            <person name="Lapalu N."/>
            <person name="Plummer K.M."/>
            <person name="Pradier J.M."/>
            <person name="Quevillon E."/>
            <person name="Sharon A."/>
            <person name="Simon A."/>
            <person name="ten Have A."/>
            <person name="Tudzynski B."/>
            <person name="Tudzynski P."/>
            <person name="Wincker P."/>
            <person name="Andrew M."/>
            <person name="Anthouard V."/>
            <person name="Beever R.E."/>
            <person name="Beffa R."/>
            <person name="Benoit I."/>
            <person name="Bouzid O."/>
            <person name="Brault B."/>
            <person name="Chen Z."/>
            <person name="Choquer M."/>
            <person name="Collemare J."/>
            <person name="Cotton P."/>
            <person name="Danchin E.G."/>
            <person name="Da Silva C."/>
            <person name="Gautier A."/>
            <person name="Giraud C."/>
            <person name="Giraud T."/>
            <person name="Gonzalez C."/>
            <person name="Grossetete S."/>
            <person name="Guldener U."/>
            <person name="Henrissat B."/>
            <person name="Howlett B.J."/>
            <person name="Kodira C."/>
            <person name="Kretschmer M."/>
            <person name="Lappartient A."/>
            <person name="Leroch M."/>
            <person name="Levis C."/>
            <person name="Mauceli E."/>
            <person name="Neuveglise C."/>
            <person name="Oeser B."/>
            <person name="Pearson M."/>
            <person name="Poulain J."/>
            <person name="Poussereau N."/>
            <person name="Quesneville H."/>
            <person name="Rascle C."/>
            <person name="Schumacher J."/>
            <person name="Segurens B."/>
            <person name="Sexton A."/>
            <person name="Silva E."/>
            <person name="Sirven C."/>
            <person name="Soanes D.M."/>
            <person name="Talbot N.J."/>
            <person name="Templeton M."/>
            <person name="Yandava C."/>
            <person name="Yarden O."/>
            <person name="Zeng Q."/>
            <person name="Rollins J.A."/>
            <person name="Lebrun M.H."/>
            <person name="Dickman M."/>
        </authorList>
    </citation>
    <scope>NUCLEOTIDE SEQUENCE [LARGE SCALE GENOMIC DNA]</scope>
    <source>
        <strain evidence="8">T4</strain>
    </source>
</reference>
<evidence type="ECO:0000256" key="3">
    <source>
        <dbReference type="ARBA" id="ARBA00022833"/>
    </source>
</evidence>
<dbReference type="SUPFAM" id="SSF57850">
    <property type="entry name" value="RING/U-box"/>
    <property type="match status" value="1"/>
</dbReference>
<feature type="domain" description="RING-type" evidence="6">
    <location>
        <begin position="54"/>
        <end position="103"/>
    </location>
</feature>
<dbReference type="InterPro" id="IPR001841">
    <property type="entry name" value="Znf_RING"/>
</dbReference>
<evidence type="ECO:0000256" key="5">
    <source>
        <dbReference type="SAM" id="MobiDB-lite"/>
    </source>
</evidence>
<dbReference type="STRING" id="999810.G2XTA2"/>
<dbReference type="PANTHER" id="PTHR45969">
    <property type="entry name" value="RING ZINC FINGER PROTEIN-RELATED"/>
    <property type="match status" value="1"/>
</dbReference>
<organism evidence="7 8">
    <name type="scientific">Botryotinia fuckeliana (strain T4)</name>
    <name type="common">Noble rot fungus</name>
    <name type="synonym">Botrytis cinerea</name>
    <dbReference type="NCBI Taxonomy" id="999810"/>
    <lineage>
        <taxon>Eukaryota</taxon>
        <taxon>Fungi</taxon>
        <taxon>Dikarya</taxon>
        <taxon>Ascomycota</taxon>
        <taxon>Pezizomycotina</taxon>
        <taxon>Leotiomycetes</taxon>
        <taxon>Helotiales</taxon>
        <taxon>Sclerotiniaceae</taxon>
        <taxon>Botrytis</taxon>
    </lineage>
</organism>
<dbReference type="Pfam" id="PF13639">
    <property type="entry name" value="zf-RING_2"/>
    <property type="match status" value="1"/>
</dbReference>
<dbReference type="InParanoid" id="G2XTA2"/>
<dbReference type="OrthoDB" id="2122982at2759"/>
<keyword evidence="2 4" id="KW-0863">Zinc-finger</keyword>
<keyword evidence="3" id="KW-0862">Zinc</keyword>
<feature type="region of interest" description="Disordered" evidence="5">
    <location>
        <begin position="1"/>
        <end position="39"/>
    </location>
</feature>
<evidence type="ECO:0000256" key="4">
    <source>
        <dbReference type="PROSITE-ProRule" id="PRU00175"/>
    </source>
</evidence>
<dbReference type="PROSITE" id="PS50089">
    <property type="entry name" value="ZF_RING_2"/>
    <property type="match status" value="1"/>
</dbReference>
<dbReference type="EMBL" id="FQ790265">
    <property type="protein sequence ID" value="CCD43816.1"/>
    <property type="molecule type" value="Genomic_DNA"/>
</dbReference>
<keyword evidence="1" id="KW-0479">Metal-binding</keyword>
<name>G2XTA2_BOTF4</name>
<dbReference type="GO" id="GO:0008270">
    <property type="term" value="F:zinc ion binding"/>
    <property type="evidence" value="ECO:0007669"/>
    <property type="project" value="UniProtKB-KW"/>
</dbReference>
<dbReference type="AlphaFoldDB" id="G2XTA2"/>
<evidence type="ECO:0000313" key="7">
    <source>
        <dbReference type="EMBL" id="CCD43816.1"/>
    </source>
</evidence>
<dbReference type="SMART" id="SM00184">
    <property type="entry name" value="RING"/>
    <property type="match status" value="1"/>
</dbReference>
<evidence type="ECO:0000256" key="2">
    <source>
        <dbReference type="ARBA" id="ARBA00022771"/>
    </source>
</evidence>
<evidence type="ECO:0000313" key="8">
    <source>
        <dbReference type="Proteomes" id="UP000008177"/>
    </source>
</evidence>
<dbReference type="InterPro" id="IPR013083">
    <property type="entry name" value="Znf_RING/FYVE/PHD"/>
</dbReference>
<gene>
    <name evidence="7" type="ORF">BofuT4_P010640.1</name>
</gene>
<dbReference type="HOGENOM" id="CLU_2072773_0_0_1"/>
<sequence length="118" mass="13791">MSFTSEKNQSTSDRSDNTTIISKMENLSISPKIQPPPKITEQSINYSESVVHDCPICRNKMNEPENNIRMEHCCKRTFHAACLRSWANQQTLMNQEGTCPMCRWEWPVEFLDQLFRGY</sequence>
<evidence type="ECO:0000256" key="1">
    <source>
        <dbReference type="ARBA" id="ARBA00022723"/>
    </source>
</evidence>
<dbReference type="Gene3D" id="3.30.40.10">
    <property type="entry name" value="Zinc/RING finger domain, C3HC4 (zinc finger)"/>
    <property type="match status" value="1"/>
</dbReference>